<evidence type="ECO:0000313" key="1">
    <source>
        <dbReference type="EMBL" id="KZT60075.1"/>
    </source>
</evidence>
<proteinExistence type="predicted"/>
<organism evidence="1 2">
    <name type="scientific">Calocera cornea HHB12733</name>
    <dbReference type="NCBI Taxonomy" id="1353952"/>
    <lineage>
        <taxon>Eukaryota</taxon>
        <taxon>Fungi</taxon>
        <taxon>Dikarya</taxon>
        <taxon>Basidiomycota</taxon>
        <taxon>Agaricomycotina</taxon>
        <taxon>Dacrymycetes</taxon>
        <taxon>Dacrymycetales</taxon>
        <taxon>Dacrymycetaceae</taxon>
        <taxon>Calocera</taxon>
    </lineage>
</organism>
<name>A0A165I364_9BASI</name>
<dbReference type="InParanoid" id="A0A165I364"/>
<reference evidence="1 2" key="1">
    <citation type="journal article" date="2016" name="Mol. Biol. Evol.">
        <title>Comparative Genomics of Early-Diverging Mushroom-Forming Fungi Provides Insights into the Origins of Lignocellulose Decay Capabilities.</title>
        <authorList>
            <person name="Nagy L.G."/>
            <person name="Riley R."/>
            <person name="Tritt A."/>
            <person name="Adam C."/>
            <person name="Daum C."/>
            <person name="Floudas D."/>
            <person name="Sun H."/>
            <person name="Yadav J.S."/>
            <person name="Pangilinan J."/>
            <person name="Larsson K.H."/>
            <person name="Matsuura K."/>
            <person name="Barry K."/>
            <person name="Labutti K."/>
            <person name="Kuo R."/>
            <person name="Ohm R.A."/>
            <person name="Bhattacharya S.S."/>
            <person name="Shirouzu T."/>
            <person name="Yoshinaga Y."/>
            <person name="Martin F.M."/>
            <person name="Grigoriev I.V."/>
            <person name="Hibbett D.S."/>
        </authorList>
    </citation>
    <scope>NUCLEOTIDE SEQUENCE [LARGE SCALE GENOMIC DNA]</scope>
    <source>
        <strain evidence="1 2">HHB12733</strain>
    </source>
</reference>
<dbReference type="EMBL" id="KV423934">
    <property type="protein sequence ID" value="KZT60075.1"/>
    <property type="molecule type" value="Genomic_DNA"/>
</dbReference>
<gene>
    <name evidence="1" type="ORF">CALCODRAFT_507071</name>
</gene>
<accession>A0A165I364</accession>
<evidence type="ECO:0000313" key="2">
    <source>
        <dbReference type="Proteomes" id="UP000076842"/>
    </source>
</evidence>
<protein>
    <submittedName>
        <fullName evidence="1">Uncharacterized protein</fullName>
    </submittedName>
</protein>
<sequence>MSIFSLKLSLVLSAAEEDRLQDILEDINERLPLLRSVHLELWVHDHDENKIFYWDQVTPLLHCNHIRTFNLSIYSPCAIYLQQGHLDAIARSWSQLNTFTCHSGSANSTLSAAADLNLVFGSRLQSIQIDKLTVESLDSAALMLNFSLPAVFIQVTDRTDETQLGRPIYKRMKALRKLRT</sequence>
<dbReference type="Proteomes" id="UP000076842">
    <property type="component" value="Unassembled WGS sequence"/>
</dbReference>
<dbReference type="AlphaFoldDB" id="A0A165I364"/>
<keyword evidence="2" id="KW-1185">Reference proteome</keyword>